<sequence length="216" mass="23758">MPDFLNYARLGISANSIHHFEKLDDGCLMDASNLTTLYLSNNAIFYISPQALRGLKKLQFLDLSYNAIEYIAPGTFKDIDEITTLRLEFNHLYTVSAGTFAGLKNLEFIHLEYNRISSVAVGAFEGAAAARTVQISANNLVTIKPGIFRGLSSVNVLTSIDKDVFNLTELTSHKVTVNLGGCKLDCQCDIDWLNEAPFTTLYAYCATPPELSTSAL</sequence>
<dbReference type="PANTHER" id="PTHR24373">
    <property type="entry name" value="SLIT RELATED LEUCINE-RICH REPEAT NEURONAL PROTEIN"/>
    <property type="match status" value="1"/>
</dbReference>
<keyword evidence="2" id="KW-0732">Signal</keyword>
<dbReference type="PROSITE" id="PS51450">
    <property type="entry name" value="LRR"/>
    <property type="match status" value="2"/>
</dbReference>
<evidence type="ECO:0000256" key="1">
    <source>
        <dbReference type="ARBA" id="ARBA00022614"/>
    </source>
</evidence>
<dbReference type="InterPro" id="IPR003591">
    <property type="entry name" value="Leu-rich_rpt_typical-subtyp"/>
</dbReference>
<dbReference type="RefSeq" id="XP_014680160.1">
    <property type="nucleotide sequence ID" value="XM_014824674.1"/>
</dbReference>
<dbReference type="PANTHER" id="PTHR24373:SF275">
    <property type="entry name" value="TIR DOMAIN-CONTAINING PROTEIN"/>
    <property type="match status" value="1"/>
</dbReference>
<evidence type="ECO:0000256" key="2">
    <source>
        <dbReference type="ARBA" id="ARBA00022729"/>
    </source>
</evidence>
<protein>
    <submittedName>
        <fullName evidence="5">SLIT and NTRK-like protein 6</fullName>
    </submittedName>
</protein>
<dbReference type="Proteomes" id="UP000695022">
    <property type="component" value="Unplaced"/>
</dbReference>
<dbReference type="InterPro" id="IPR032675">
    <property type="entry name" value="LRR_dom_sf"/>
</dbReference>
<keyword evidence="1" id="KW-0433">Leucine-rich repeat</keyword>
<accession>A0ABM1F6T9</accession>
<organism evidence="4 5">
    <name type="scientific">Priapulus caudatus</name>
    <name type="common">Priapulid worm</name>
    <dbReference type="NCBI Taxonomy" id="37621"/>
    <lineage>
        <taxon>Eukaryota</taxon>
        <taxon>Metazoa</taxon>
        <taxon>Ecdysozoa</taxon>
        <taxon>Scalidophora</taxon>
        <taxon>Priapulida</taxon>
        <taxon>Priapulimorpha</taxon>
        <taxon>Priapulimorphida</taxon>
        <taxon>Priapulidae</taxon>
        <taxon>Priapulus</taxon>
    </lineage>
</organism>
<dbReference type="GeneID" id="106820126"/>
<feature type="non-terminal residue" evidence="5">
    <location>
        <position position="216"/>
    </location>
</feature>
<dbReference type="InterPro" id="IPR050328">
    <property type="entry name" value="Dev_Immune_Receptor"/>
</dbReference>
<gene>
    <name evidence="5" type="primary">LOC106820126</name>
</gene>
<dbReference type="Pfam" id="PF13855">
    <property type="entry name" value="LRR_8"/>
    <property type="match status" value="1"/>
</dbReference>
<name>A0ABM1F6T9_PRICU</name>
<dbReference type="InterPro" id="IPR001611">
    <property type="entry name" value="Leu-rich_rpt"/>
</dbReference>
<proteinExistence type="predicted"/>
<dbReference type="Gene3D" id="3.80.10.10">
    <property type="entry name" value="Ribonuclease Inhibitor"/>
    <property type="match status" value="1"/>
</dbReference>
<dbReference type="SMART" id="SM00369">
    <property type="entry name" value="LRR_TYP"/>
    <property type="match status" value="4"/>
</dbReference>
<keyword evidence="4" id="KW-1185">Reference proteome</keyword>
<evidence type="ECO:0000313" key="4">
    <source>
        <dbReference type="Proteomes" id="UP000695022"/>
    </source>
</evidence>
<evidence type="ECO:0000256" key="3">
    <source>
        <dbReference type="ARBA" id="ARBA00022737"/>
    </source>
</evidence>
<dbReference type="SUPFAM" id="SSF52058">
    <property type="entry name" value="L domain-like"/>
    <property type="match status" value="1"/>
</dbReference>
<reference evidence="5" key="1">
    <citation type="submission" date="2025-08" db="UniProtKB">
        <authorList>
            <consortium name="RefSeq"/>
        </authorList>
    </citation>
    <scope>IDENTIFICATION</scope>
</reference>
<evidence type="ECO:0000313" key="5">
    <source>
        <dbReference type="RefSeq" id="XP_014680160.1"/>
    </source>
</evidence>
<keyword evidence="3" id="KW-0677">Repeat</keyword>